<evidence type="ECO:0000313" key="13">
    <source>
        <dbReference type="Proteomes" id="UP000593564"/>
    </source>
</evidence>
<dbReference type="InterPro" id="IPR003959">
    <property type="entry name" value="ATPase_AAA_core"/>
</dbReference>
<gene>
    <name evidence="12" type="ORF">HYC85_028220</name>
</gene>
<evidence type="ECO:0000256" key="8">
    <source>
        <dbReference type="ARBA" id="ARBA00022989"/>
    </source>
</evidence>
<dbReference type="Gene3D" id="1.10.8.60">
    <property type="match status" value="1"/>
</dbReference>
<keyword evidence="4" id="KW-0645">Protease</keyword>
<evidence type="ECO:0000256" key="4">
    <source>
        <dbReference type="ARBA" id="ARBA00022670"/>
    </source>
</evidence>
<dbReference type="SUPFAM" id="SSF140990">
    <property type="entry name" value="FtsH protease domain-like"/>
    <property type="match status" value="1"/>
</dbReference>
<evidence type="ECO:0000313" key="12">
    <source>
        <dbReference type="EMBL" id="KAF5932049.1"/>
    </source>
</evidence>
<protein>
    <recommendedName>
        <fullName evidence="11">AAA+ ATPase domain-containing protein</fullName>
    </recommendedName>
</protein>
<dbReference type="InterPro" id="IPR037219">
    <property type="entry name" value="Peptidase_M41-like"/>
</dbReference>
<dbReference type="PANTHER" id="PTHR23076">
    <property type="entry name" value="METALLOPROTEASE M41 FTSH"/>
    <property type="match status" value="1"/>
</dbReference>
<feature type="domain" description="AAA+ ATPase" evidence="11">
    <location>
        <begin position="539"/>
        <end position="699"/>
    </location>
</feature>
<proteinExistence type="inferred from homology"/>
<dbReference type="PANTHER" id="PTHR23076:SF56">
    <property type="entry name" value="INACTIVE ATP-DEPENDENT ZINC METALLOPROTEASE FTSHI 2, CHLOROPLASTIC-RELATED"/>
    <property type="match status" value="1"/>
</dbReference>
<keyword evidence="7" id="KW-0809">Transit peptide</keyword>
<dbReference type="FunFam" id="3.40.50.300:FF:000982">
    <property type="entry name" value="Inactive ATP-dependent zinc metalloprotease FTSHI 2 like"/>
    <property type="match status" value="1"/>
</dbReference>
<accession>A0A7J7FUT4</accession>
<evidence type="ECO:0000256" key="3">
    <source>
        <dbReference type="ARBA" id="ARBA00022475"/>
    </source>
</evidence>
<evidence type="ECO:0000256" key="6">
    <source>
        <dbReference type="ARBA" id="ARBA00022801"/>
    </source>
</evidence>
<dbReference type="AlphaFoldDB" id="A0A7J7FUT4"/>
<sequence>MNGLKTPAAEIGIQIAETKVVESGPMSGPLVSAARTDRSIRRKLDVTHAVLRVACLLASVTALSLMATAEESGTVSIFGFSLPVYSKWSFSDSFEYLVGVSAAVAAHSLLQLLISVLRLLRNSPVIPSRNHAWIIFAGDQVFAYAMMSAGSAASGVTNLNRTGIRHSALPNFLISASLPQPSIAAKVSERKRSAKKTEPLSPEELKSWSQGLPVVSNRMPYSEILNLKREGKLKHIIKPPAVGLKQRSGVVLAVLEDSSVLRIVLPSLETDKKFWVSWDELGIDSICVNAYTPPVKKPELPSPYLGFLSKIPVWMVSFLKPKPLSKKALEAKRMREEMKKTNNEELARMRQERQMMEKAIRAQKKIEERQRKSEMKKVKYEESLRQARRNYQNMANMWENLASDSNVATALGFVFFYIFYRTVVLNYRKQKKDYEDRLKIEKAEAEERKKMRELEREMAGIESGEDEEEEGKGEQNPYLKMAQFMKSGARVRRAHSKRLPQYLERGIDVKFTDVAGLGKIRLELEEIVKFFTHGEMYRRRGGILLCGPPGVGKTLLAKAVAGEAGVNFFSISASQFVEIYVGVGASRVRALYQEAKENVIILFSIFVAVSFLSSCILKKAPSVVFIDELDAVGRERGLIKGSGGQERDATLNQLLVCLDGFEGRGEVITIASTNRPDILDPALVRPGRFDRKIYIPKPGVIGRMEILKVHARKKPMAEDVDYMAVASMTDGMVGAELANIIEIAAINMMRDGRTEVNISPRAGRDLGLCPRQSLLDHITVQLAPRAADEIWYGESQGIDEEALRILNMCYERAKEILQQNRELMDAVVNELVQKKSLSKQEFFHLVELHGSLKPMPQSILDIRVAKRLQFQDMMMNQKESAIRSNV</sequence>
<dbReference type="InterPro" id="IPR006459">
    <property type="entry name" value="CASP/CASPL"/>
</dbReference>
<evidence type="ECO:0000256" key="1">
    <source>
        <dbReference type="ARBA" id="ARBA00004651"/>
    </source>
</evidence>
<name>A0A7J7FUT4_CAMSI</name>
<feature type="coiled-coil region" evidence="10">
    <location>
        <begin position="324"/>
        <end position="397"/>
    </location>
</feature>
<reference evidence="13" key="1">
    <citation type="journal article" date="2020" name="Nat. Commun.">
        <title>Genome assembly of wild tea tree DASZ reveals pedigree and selection history of tea varieties.</title>
        <authorList>
            <person name="Zhang W."/>
            <person name="Zhang Y."/>
            <person name="Qiu H."/>
            <person name="Guo Y."/>
            <person name="Wan H."/>
            <person name="Zhang X."/>
            <person name="Scossa F."/>
            <person name="Alseekh S."/>
            <person name="Zhang Q."/>
            <person name="Wang P."/>
            <person name="Xu L."/>
            <person name="Schmidt M.H."/>
            <person name="Jia X."/>
            <person name="Li D."/>
            <person name="Zhu A."/>
            <person name="Guo F."/>
            <person name="Chen W."/>
            <person name="Ni D."/>
            <person name="Usadel B."/>
            <person name="Fernie A.R."/>
            <person name="Wen W."/>
        </authorList>
    </citation>
    <scope>NUCLEOTIDE SEQUENCE [LARGE SCALE GENOMIC DNA]</scope>
    <source>
        <strain evidence="13">cv. G240</strain>
    </source>
</reference>
<dbReference type="Pfam" id="PF00004">
    <property type="entry name" value="AAA"/>
    <property type="match status" value="1"/>
</dbReference>
<dbReference type="GO" id="GO:0009507">
    <property type="term" value="C:chloroplast"/>
    <property type="evidence" value="ECO:0007669"/>
    <property type="project" value="TreeGrafter"/>
</dbReference>
<dbReference type="InterPro" id="IPR003593">
    <property type="entry name" value="AAA+_ATPase"/>
</dbReference>
<dbReference type="EMBL" id="JACBKZ010000014">
    <property type="protein sequence ID" value="KAF5932049.1"/>
    <property type="molecule type" value="Genomic_DNA"/>
</dbReference>
<dbReference type="Pfam" id="PF17862">
    <property type="entry name" value="AAA_lid_3"/>
    <property type="match status" value="1"/>
</dbReference>
<dbReference type="NCBIfam" id="TIGR01569">
    <property type="entry name" value="A_tha_TIGR01569"/>
    <property type="match status" value="1"/>
</dbReference>
<dbReference type="Gene3D" id="1.20.58.760">
    <property type="entry name" value="Peptidase M41"/>
    <property type="match status" value="1"/>
</dbReference>
<reference evidence="12 13" key="2">
    <citation type="submission" date="2020-07" db="EMBL/GenBank/DDBJ databases">
        <title>Genome assembly of wild tea tree DASZ reveals pedigree and selection history of tea varieties.</title>
        <authorList>
            <person name="Zhang W."/>
        </authorList>
    </citation>
    <scope>NUCLEOTIDE SEQUENCE [LARGE SCALE GENOMIC DNA]</scope>
    <source>
        <strain evidence="13">cv. G240</strain>
        <tissue evidence="12">Leaf</tissue>
    </source>
</reference>
<dbReference type="GO" id="GO:0016887">
    <property type="term" value="F:ATP hydrolysis activity"/>
    <property type="evidence" value="ECO:0007669"/>
    <property type="project" value="InterPro"/>
</dbReference>
<dbReference type="GO" id="GO:0005524">
    <property type="term" value="F:ATP binding"/>
    <property type="evidence" value="ECO:0007669"/>
    <property type="project" value="InterPro"/>
</dbReference>
<dbReference type="InterPro" id="IPR041569">
    <property type="entry name" value="AAA_lid_3"/>
</dbReference>
<dbReference type="InterPro" id="IPR006702">
    <property type="entry name" value="CASP_dom"/>
</dbReference>
<keyword evidence="9" id="KW-0472">Membrane</keyword>
<dbReference type="GO" id="GO:0004176">
    <property type="term" value="F:ATP-dependent peptidase activity"/>
    <property type="evidence" value="ECO:0007669"/>
    <property type="project" value="InterPro"/>
</dbReference>
<evidence type="ECO:0000256" key="9">
    <source>
        <dbReference type="ARBA" id="ARBA00023136"/>
    </source>
</evidence>
<dbReference type="GO" id="GO:0005886">
    <property type="term" value="C:plasma membrane"/>
    <property type="evidence" value="ECO:0007669"/>
    <property type="project" value="UniProtKB-SubCell"/>
</dbReference>
<comment type="similarity">
    <text evidence="2">Belongs to the Casparian strip membrane proteins (CASP) family.</text>
</comment>
<evidence type="ECO:0000256" key="5">
    <source>
        <dbReference type="ARBA" id="ARBA00022692"/>
    </source>
</evidence>
<feature type="coiled-coil region" evidence="10">
    <location>
        <begin position="424"/>
        <end position="464"/>
    </location>
</feature>
<dbReference type="Proteomes" id="UP000593564">
    <property type="component" value="Unassembled WGS sequence"/>
</dbReference>
<evidence type="ECO:0000256" key="2">
    <source>
        <dbReference type="ARBA" id="ARBA00007651"/>
    </source>
</evidence>
<keyword evidence="6" id="KW-0378">Hydrolase</keyword>
<keyword evidence="13" id="KW-1185">Reference proteome</keyword>
<comment type="subcellular location">
    <subcellularLocation>
        <location evidence="1">Cell membrane</location>
        <topology evidence="1">Multi-pass membrane protein</topology>
    </subcellularLocation>
</comment>
<dbReference type="Pfam" id="PF04535">
    <property type="entry name" value="CASP_dom"/>
    <property type="match status" value="1"/>
</dbReference>
<organism evidence="12 13">
    <name type="scientific">Camellia sinensis</name>
    <name type="common">Tea plant</name>
    <name type="synonym">Thea sinensis</name>
    <dbReference type="NCBI Taxonomy" id="4442"/>
    <lineage>
        <taxon>Eukaryota</taxon>
        <taxon>Viridiplantae</taxon>
        <taxon>Streptophyta</taxon>
        <taxon>Embryophyta</taxon>
        <taxon>Tracheophyta</taxon>
        <taxon>Spermatophyta</taxon>
        <taxon>Magnoliopsida</taxon>
        <taxon>eudicotyledons</taxon>
        <taxon>Gunneridae</taxon>
        <taxon>Pentapetalae</taxon>
        <taxon>asterids</taxon>
        <taxon>Ericales</taxon>
        <taxon>Theaceae</taxon>
        <taxon>Camellia</taxon>
    </lineage>
</organism>
<dbReference type="Gene3D" id="3.40.50.300">
    <property type="entry name" value="P-loop containing nucleotide triphosphate hydrolases"/>
    <property type="match status" value="1"/>
</dbReference>
<dbReference type="GO" id="GO:0004222">
    <property type="term" value="F:metalloendopeptidase activity"/>
    <property type="evidence" value="ECO:0007669"/>
    <property type="project" value="InterPro"/>
</dbReference>
<dbReference type="SMART" id="SM00382">
    <property type="entry name" value="AAA"/>
    <property type="match status" value="1"/>
</dbReference>
<dbReference type="SUPFAM" id="SSF52540">
    <property type="entry name" value="P-loop containing nucleoside triphosphate hydrolases"/>
    <property type="match status" value="1"/>
</dbReference>
<evidence type="ECO:0000256" key="7">
    <source>
        <dbReference type="ARBA" id="ARBA00022946"/>
    </source>
</evidence>
<keyword evidence="8" id="KW-1133">Transmembrane helix</keyword>
<keyword evidence="5" id="KW-0812">Transmembrane</keyword>
<dbReference type="InterPro" id="IPR027417">
    <property type="entry name" value="P-loop_NTPase"/>
</dbReference>
<keyword evidence="3" id="KW-1003">Cell membrane</keyword>
<evidence type="ECO:0000259" key="11">
    <source>
        <dbReference type="SMART" id="SM00382"/>
    </source>
</evidence>
<keyword evidence="10" id="KW-0175">Coiled coil</keyword>
<evidence type="ECO:0000256" key="10">
    <source>
        <dbReference type="SAM" id="Coils"/>
    </source>
</evidence>
<dbReference type="GO" id="GO:0006508">
    <property type="term" value="P:proteolysis"/>
    <property type="evidence" value="ECO:0007669"/>
    <property type="project" value="UniProtKB-KW"/>
</dbReference>
<comment type="caution">
    <text evidence="12">The sequence shown here is derived from an EMBL/GenBank/DDBJ whole genome shotgun (WGS) entry which is preliminary data.</text>
</comment>
<dbReference type="GO" id="GO:0045037">
    <property type="term" value="P:protein import into chloroplast stroma"/>
    <property type="evidence" value="ECO:0007669"/>
    <property type="project" value="TreeGrafter"/>
</dbReference>